<reference evidence="2 3" key="1">
    <citation type="submission" date="2019-06" db="EMBL/GenBank/DDBJ databases">
        <title>Draft genomes of female and male turbot (Scophthalmus maximus).</title>
        <authorList>
            <person name="Xu H."/>
            <person name="Xu X.-W."/>
            <person name="Shao C."/>
            <person name="Chen S."/>
        </authorList>
    </citation>
    <scope>NUCLEOTIDE SEQUENCE [LARGE SCALE GENOMIC DNA]</scope>
    <source>
        <strain evidence="2">Ysfricsl-2016a</strain>
        <tissue evidence="2">Blood</tissue>
    </source>
</reference>
<name>A0A6A4SGB3_SCOMX</name>
<gene>
    <name evidence="2" type="ORF">F2P81_015473</name>
</gene>
<evidence type="ECO:0000256" key="1">
    <source>
        <dbReference type="SAM" id="MobiDB-lite"/>
    </source>
</evidence>
<dbReference type="AlphaFoldDB" id="A0A6A4SGB3"/>
<protein>
    <submittedName>
        <fullName evidence="2">Uncharacterized protein</fullName>
    </submittedName>
</protein>
<feature type="compositionally biased region" description="Basic residues" evidence="1">
    <location>
        <begin position="1"/>
        <end position="12"/>
    </location>
</feature>
<sequence>MDHVTRGTRTRSTRPEHELCDPEGFNSVITDGNIDRTDRTSGSRLLSSQKKRRSLHQDQTLFPVPPPHFSVSYQNCPRTNQIK</sequence>
<organism evidence="2 3">
    <name type="scientific">Scophthalmus maximus</name>
    <name type="common">Turbot</name>
    <name type="synonym">Psetta maxima</name>
    <dbReference type="NCBI Taxonomy" id="52904"/>
    <lineage>
        <taxon>Eukaryota</taxon>
        <taxon>Metazoa</taxon>
        <taxon>Chordata</taxon>
        <taxon>Craniata</taxon>
        <taxon>Vertebrata</taxon>
        <taxon>Euteleostomi</taxon>
        <taxon>Actinopterygii</taxon>
        <taxon>Neopterygii</taxon>
        <taxon>Teleostei</taxon>
        <taxon>Neoteleostei</taxon>
        <taxon>Acanthomorphata</taxon>
        <taxon>Carangaria</taxon>
        <taxon>Pleuronectiformes</taxon>
        <taxon>Pleuronectoidei</taxon>
        <taxon>Scophthalmidae</taxon>
        <taxon>Scophthalmus</taxon>
    </lineage>
</organism>
<proteinExistence type="predicted"/>
<comment type="caution">
    <text evidence="2">The sequence shown here is derived from an EMBL/GenBank/DDBJ whole genome shotgun (WGS) entry which is preliminary data.</text>
</comment>
<evidence type="ECO:0000313" key="3">
    <source>
        <dbReference type="Proteomes" id="UP000438429"/>
    </source>
</evidence>
<feature type="compositionally biased region" description="Polar residues" evidence="1">
    <location>
        <begin position="71"/>
        <end position="83"/>
    </location>
</feature>
<dbReference type="Proteomes" id="UP000438429">
    <property type="component" value="Unassembled WGS sequence"/>
</dbReference>
<dbReference type="EMBL" id="VEVO01000013">
    <property type="protein sequence ID" value="KAF0033183.1"/>
    <property type="molecule type" value="Genomic_DNA"/>
</dbReference>
<feature type="region of interest" description="Disordered" evidence="1">
    <location>
        <begin position="1"/>
        <end position="83"/>
    </location>
</feature>
<evidence type="ECO:0000313" key="2">
    <source>
        <dbReference type="EMBL" id="KAF0033183.1"/>
    </source>
</evidence>
<accession>A0A6A4SGB3</accession>